<keyword evidence="2" id="KW-1185">Reference proteome</keyword>
<dbReference type="AlphaFoldDB" id="A0A9D4CPK8"/>
<accession>A0A9D4CPK8</accession>
<comment type="caution">
    <text evidence="1">The sequence shown here is derived from an EMBL/GenBank/DDBJ whole genome shotgun (WGS) entry which is preliminary data.</text>
</comment>
<dbReference type="EMBL" id="JAIWYP010000012">
    <property type="protein sequence ID" value="KAH3729259.1"/>
    <property type="molecule type" value="Genomic_DNA"/>
</dbReference>
<evidence type="ECO:0000313" key="2">
    <source>
        <dbReference type="Proteomes" id="UP000828390"/>
    </source>
</evidence>
<reference evidence="1" key="2">
    <citation type="submission" date="2020-11" db="EMBL/GenBank/DDBJ databases">
        <authorList>
            <person name="McCartney M.A."/>
            <person name="Auch B."/>
            <person name="Kono T."/>
            <person name="Mallez S."/>
            <person name="Becker A."/>
            <person name="Gohl D.M."/>
            <person name="Silverstein K.A.T."/>
            <person name="Koren S."/>
            <person name="Bechman K.B."/>
            <person name="Herman A."/>
            <person name="Abrahante J.E."/>
            <person name="Garbe J."/>
        </authorList>
    </citation>
    <scope>NUCLEOTIDE SEQUENCE</scope>
    <source>
        <strain evidence="1">Duluth1</strain>
        <tissue evidence="1">Whole animal</tissue>
    </source>
</reference>
<sequence>MGDVIGSKTASLNITTYSAIETVKYALKSRDTTAIKMFRLRNPLTDSVDKHMAIKLRSAAARLQKTRLKAKQAKDGF</sequence>
<name>A0A9D4CPK8_DREPO</name>
<dbReference type="Proteomes" id="UP000828390">
    <property type="component" value="Unassembled WGS sequence"/>
</dbReference>
<evidence type="ECO:0000313" key="1">
    <source>
        <dbReference type="EMBL" id="KAH3729259.1"/>
    </source>
</evidence>
<reference evidence="1" key="1">
    <citation type="journal article" date="2019" name="bioRxiv">
        <title>The Genome of the Zebra Mussel, Dreissena polymorpha: A Resource for Invasive Species Research.</title>
        <authorList>
            <person name="McCartney M.A."/>
            <person name="Auch B."/>
            <person name="Kono T."/>
            <person name="Mallez S."/>
            <person name="Zhang Y."/>
            <person name="Obille A."/>
            <person name="Becker A."/>
            <person name="Abrahante J.E."/>
            <person name="Garbe J."/>
            <person name="Badalamenti J.P."/>
            <person name="Herman A."/>
            <person name="Mangelson H."/>
            <person name="Liachko I."/>
            <person name="Sullivan S."/>
            <person name="Sone E.D."/>
            <person name="Koren S."/>
            <person name="Silverstein K.A.T."/>
            <person name="Beckman K.B."/>
            <person name="Gohl D.M."/>
        </authorList>
    </citation>
    <scope>NUCLEOTIDE SEQUENCE</scope>
    <source>
        <strain evidence="1">Duluth1</strain>
        <tissue evidence="1">Whole animal</tissue>
    </source>
</reference>
<organism evidence="1 2">
    <name type="scientific">Dreissena polymorpha</name>
    <name type="common">Zebra mussel</name>
    <name type="synonym">Mytilus polymorpha</name>
    <dbReference type="NCBI Taxonomy" id="45954"/>
    <lineage>
        <taxon>Eukaryota</taxon>
        <taxon>Metazoa</taxon>
        <taxon>Spiralia</taxon>
        <taxon>Lophotrochozoa</taxon>
        <taxon>Mollusca</taxon>
        <taxon>Bivalvia</taxon>
        <taxon>Autobranchia</taxon>
        <taxon>Heteroconchia</taxon>
        <taxon>Euheterodonta</taxon>
        <taxon>Imparidentia</taxon>
        <taxon>Neoheterodontei</taxon>
        <taxon>Myida</taxon>
        <taxon>Dreissenoidea</taxon>
        <taxon>Dreissenidae</taxon>
        <taxon>Dreissena</taxon>
    </lineage>
</organism>
<gene>
    <name evidence="1" type="ORF">DPMN_055226</name>
</gene>
<proteinExistence type="predicted"/>
<protein>
    <submittedName>
        <fullName evidence="1">Uncharacterized protein</fullName>
    </submittedName>
</protein>